<keyword evidence="3" id="KW-0677">Repeat</keyword>
<proteinExistence type="inferred from homology"/>
<keyword evidence="2" id="KW-0433">Leucine-rich repeat</keyword>
<evidence type="ECO:0000256" key="2">
    <source>
        <dbReference type="ARBA" id="ARBA00022614"/>
    </source>
</evidence>
<sequence length="87" mass="10132">MDLVMGAMGNLAPKLLQLLRDEYKLQKGLKEKVQSVSDELVHVNALLREVAEAPWDQLDEQVKIWLDQLREKSYDMEDILDVVTQFF</sequence>
<evidence type="ECO:0000256" key="4">
    <source>
        <dbReference type="ARBA" id="ARBA00022741"/>
    </source>
</evidence>
<dbReference type="PANTHER" id="PTHR19338">
    <property type="entry name" value="TRANSLOCASE OF INNER MITOCHONDRIAL MEMBRANE 13 HOMOLOG"/>
    <property type="match status" value="1"/>
</dbReference>
<dbReference type="EMBL" id="JACEFO010001344">
    <property type="protein sequence ID" value="KAF8739373.1"/>
    <property type="molecule type" value="Genomic_DNA"/>
</dbReference>
<evidence type="ECO:0000259" key="6">
    <source>
        <dbReference type="Pfam" id="PF18052"/>
    </source>
</evidence>
<dbReference type="CDD" id="cd14798">
    <property type="entry name" value="RX-CC_like"/>
    <property type="match status" value="1"/>
</dbReference>
<keyword evidence="4" id="KW-0547">Nucleotide-binding</keyword>
<evidence type="ECO:0000313" key="8">
    <source>
        <dbReference type="Proteomes" id="UP000636709"/>
    </source>
</evidence>
<gene>
    <name evidence="7" type="ORF">HU200_013876</name>
</gene>
<organism evidence="7 8">
    <name type="scientific">Digitaria exilis</name>
    <dbReference type="NCBI Taxonomy" id="1010633"/>
    <lineage>
        <taxon>Eukaryota</taxon>
        <taxon>Viridiplantae</taxon>
        <taxon>Streptophyta</taxon>
        <taxon>Embryophyta</taxon>
        <taxon>Tracheophyta</taxon>
        <taxon>Spermatophyta</taxon>
        <taxon>Magnoliopsida</taxon>
        <taxon>Liliopsida</taxon>
        <taxon>Poales</taxon>
        <taxon>Poaceae</taxon>
        <taxon>PACMAD clade</taxon>
        <taxon>Panicoideae</taxon>
        <taxon>Panicodae</taxon>
        <taxon>Paniceae</taxon>
        <taxon>Anthephorinae</taxon>
        <taxon>Digitaria</taxon>
    </lineage>
</organism>
<keyword evidence="8" id="KW-1185">Reference proteome</keyword>
<comment type="similarity">
    <text evidence="1">Belongs to the disease resistance NB-LRR family.</text>
</comment>
<comment type="caution">
    <text evidence="7">The sequence shown here is derived from an EMBL/GenBank/DDBJ whole genome shotgun (WGS) entry which is preliminary data.</text>
</comment>
<reference evidence="7" key="1">
    <citation type="submission" date="2020-07" db="EMBL/GenBank/DDBJ databases">
        <title>Genome sequence and genetic diversity analysis of an under-domesticated orphan crop, white fonio (Digitaria exilis).</title>
        <authorList>
            <person name="Bennetzen J.L."/>
            <person name="Chen S."/>
            <person name="Ma X."/>
            <person name="Wang X."/>
            <person name="Yssel A.E.J."/>
            <person name="Chaluvadi S.R."/>
            <person name="Johnson M."/>
            <person name="Gangashetty P."/>
            <person name="Hamidou F."/>
            <person name="Sanogo M.D."/>
            <person name="Zwaenepoel A."/>
            <person name="Wallace J."/>
            <person name="Van De Peer Y."/>
            <person name="Van Deynze A."/>
        </authorList>
    </citation>
    <scope>NUCLEOTIDE SEQUENCE</scope>
    <source>
        <tissue evidence="7">Leaves</tissue>
    </source>
</reference>
<dbReference type="OrthoDB" id="679730at2759"/>
<evidence type="ECO:0000256" key="1">
    <source>
        <dbReference type="ARBA" id="ARBA00008894"/>
    </source>
</evidence>
<dbReference type="Proteomes" id="UP000636709">
    <property type="component" value="Unassembled WGS sequence"/>
</dbReference>
<accession>A0A835FCP4</accession>
<dbReference type="GO" id="GO:0000166">
    <property type="term" value="F:nucleotide binding"/>
    <property type="evidence" value="ECO:0007669"/>
    <property type="project" value="UniProtKB-KW"/>
</dbReference>
<keyword evidence="5" id="KW-0611">Plant defense</keyword>
<dbReference type="Gene3D" id="1.20.5.4130">
    <property type="match status" value="1"/>
</dbReference>
<dbReference type="InterPro" id="IPR038005">
    <property type="entry name" value="RX-like_CC"/>
</dbReference>
<evidence type="ECO:0000313" key="7">
    <source>
        <dbReference type="EMBL" id="KAF8739373.1"/>
    </source>
</evidence>
<dbReference type="InterPro" id="IPR041118">
    <property type="entry name" value="Rx_N"/>
</dbReference>
<dbReference type="Pfam" id="PF18052">
    <property type="entry name" value="Rx_N"/>
    <property type="match status" value="1"/>
</dbReference>
<feature type="domain" description="Disease resistance N-terminal" evidence="6">
    <location>
        <begin position="7"/>
        <end position="82"/>
    </location>
</feature>
<protein>
    <recommendedName>
        <fullName evidence="6">Disease resistance N-terminal domain-containing protein</fullName>
    </recommendedName>
</protein>
<name>A0A835FCP4_9POAL</name>
<dbReference type="GO" id="GO:0006952">
    <property type="term" value="P:defense response"/>
    <property type="evidence" value="ECO:0007669"/>
    <property type="project" value="UniProtKB-KW"/>
</dbReference>
<evidence type="ECO:0000256" key="3">
    <source>
        <dbReference type="ARBA" id="ARBA00022737"/>
    </source>
</evidence>
<evidence type="ECO:0000256" key="5">
    <source>
        <dbReference type="ARBA" id="ARBA00022821"/>
    </source>
</evidence>
<dbReference type="AlphaFoldDB" id="A0A835FCP4"/>
<dbReference type="PANTHER" id="PTHR19338:SF67">
    <property type="entry name" value="AAA+ ATPASE DOMAIN-CONTAINING PROTEIN"/>
    <property type="match status" value="1"/>
</dbReference>